<evidence type="ECO:0000256" key="1">
    <source>
        <dbReference type="SAM" id="MobiDB-lite"/>
    </source>
</evidence>
<dbReference type="EMBL" id="CADEAL010000172">
    <property type="protein sequence ID" value="CAB1415745.1"/>
    <property type="molecule type" value="Genomic_DNA"/>
</dbReference>
<organism evidence="2 3">
    <name type="scientific">Pleuronectes platessa</name>
    <name type="common">European plaice</name>
    <dbReference type="NCBI Taxonomy" id="8262"/>
    <lineage>
        <taxon>Eukaryota</taxon>
        <taxon>Metazoa</taxon>
        <taxon>Chordata</taxon>
        <taxon>Craniata</taxon>
        <taxon>Vertebrata</taxon>
        <taxon>Euteleostomi</taxon>
        <taxon>Actinopterygii</taxon>
        <taxon>Neopterygii</taxon>
        <taxon>Teleostei</taxon>
        <taxon>Neoteleostei</taxon>
        <taxon>Acanthomorphata</taxon>
        <taxon>Carangaria</taxon>
        <taxon>Pleuronectiformes</taxon>
        <taxon>Pleuronectoidei</taxon>
        <taxon>Pleuronectidae</taxon>
        <taxon>Pleuronectes</taxon>
    </lineage>
</organism>
<feature type="region of interest" description="Disordered" evidence="1">
    <location>
        <begin position="113"/>
        <end position="136"/>
    </location>
</feature>
<dbReference type="Proteomes" id="UP001153269">
    <property type="component" value="Unassembled WGS sequence"/>
</dbReference>
<accession>A0A9N7TMG2</accession>
<evidence type="ECO:0000313" key="3">
    <source>
        <dbReference type="Proteomes" id="UP001153269"/>
    </source>
</evidence>
<protein>
    <submittedName>
        <fullName evidence="2">Uncharacterized protein</fullName>
    </submittedName>
</protein>
<comment type="caution">
    <text evidence="2">The sequence shown here is derived from an EMBL/GenBank/DDBJ whole genome shotgun (WGS) entry which is preliminary data.</text>
</comment>
<name>A0A9N7TMG2_PLEPL</name>
<feature type="compositionally biased region" description="Polar residues" evidence="1">
    <location>
        <begin position="127"/>
        <end position="136"/>
    </location>
</feature>
<evidence type="ECO:0000313" key="2">
    <source>
        <dbReference type="EMBL" id="CAB1415745.1"/>
    </source>
</evidence>
<gene>
    <name evidence="2" type="ORF">PLEPLA_LOCUS3463</name>
</gene>
<dbReference type="AlphaFoldDB" id="A0A9N7TMG2"/>
<sequence length="136" mass="15063">MTLLLLKSETSLSIASWWQAAVQLINPASSMLVDETKDTSTMIVSVFFHIDPETVLTWGKAVHTRQTPSHACQPLRITRLSPGLKINRATSFCAWQCHSALTGRRLRTELPAAPDAPKLRHPHCSPSLPQTARSCH</sequence>
<reference evidence="2" key="1">
    <citation type="submission" date="2020-03" db="EMBL/GenBank/DDBJ databases">
        <authorList>
            <person name="Weist P."/>
        </authorList>
    </citation>
    <scope>NUCLEOTIDE SEQUENCE</scope>
</reference>
<proteinExistence type="predicted"/>
<keyword evidence="3" id="KW-1185">Reference proteome</keyword>